<evidence type="ECO:0000256" key="3">
    <source>
        <dbReference type="SAM" id="Phobius"/>
    </source>
</evidence>
<accession>A0A1D3CVV2</accession>
<keyword evidence="1" id="KW-0175">Coiled coil</keyword>
<dbReference type="VEuPathDB" id="ToxoDB:cyc_04774"/>
<dbReference type="InParanoid" id="A0A1D3CVV2"/>
<evidence type="ECO:0000313" key="5">
    <source>
        <dbReference type="Proteomes" id="UP000095192"/>
    </source>
</evidence>
<comment type="caution">
    <text evidence="4">The sequence shown here is derived from an EMBL/GenBank/DDBJ whole genome shotgun (WGS) entry which is preliminary data.</text>
</comment>
<feature type="region of interest" description="Disordered" evidence="2">
    <location>
        <begin position="695"/>
        <end position="726"/>
    </location>
</feature>
<gene>
    <name evidence="4" type="ORF">cyc_04774</name>
</gene>
<protein>
    <submittedName>
        <fullName evidence="4">Uncharacterized protein</fullName>
    </submittedName>
</protein>
<feature type="coiled-coil region" evidence="1">
    <location>
        <begin position="312"/>
        <end position="342"/>
    </location>
</feature>
<feature type="transmembrane region" description="Helical" evidence="3">
    <location>
        <begin position="51"/>
        <end position="70"/>
    </location>
</feature>
<evidence type="ECO:0000313" key="4">
    <source>
        <dbReference type="EMBL" id="OEH75340.1"/>
    </source>
</evidence>
<keyword evidence="3" id="KW-1133">Transmembrane helix</keyword>
<sequence length="749" mass="85102">MENKEGVVELGGAEAINLAAGMHIPTSVVGTERTSPHKDFQIKRRLRKRKYDVLFTAASLICGILVVYGATSRELAKVLAFTTRINDAKGKLALNDSQSKDAQNPKDLRDIMEQPLKLSSGNTQSQIQFKAVAKVEERAQKGFLEQLSNEEQRAAEAAMRVRTLGEQATALEEANAKLQEVLKAVSYGKGPDSALTKQAYDEILRLLKKKRMVLNKIQDLELLTVKLDGSAMTHEEHLLAQTVTEAKELDDLRLKQLELTKKQKEGLVHAMEHKAIEFFKTDAEERLRSLEMVLRIRKKAEEARIVDLKQRREVQRKMQEEFEKLLKQIEEEECAQKQCEAELQSRRKAFEETVEQLPAEVVTEGAARVKGICKDRKGAMQRKKNDVKYQGLLYDALNHHASLEQYERQVAEQHVKPWQEKLQQELEDTVALLHNSEIAGDAKKFLEQQKHSLEASIADAPEEALKEARGSEGDLFLLLQLRHSAEHKISSKVRTHFDDMYKKDQENESVGIQLLLVSAERETKRLALLSSLDLAISLDQDRDLATEIHQLFIKKVSQEDILKGEKERLEADIEATKRRQEIIEKSRMASRRGLLSLQNLKDGKLADKDGNGTSRISLKLQLHGAMTLLEFYRLRLERLEYKKSCLDTSYRDKLARAVGAWEAVSKEYSDTTARLYALGICDKAKKSRKELQDSLEKVEGFDDTANQHTGKDMQPNVSDDPNLSDEDLLSLPKVKVQSIIDILNQETQK</sequence>
<keyword evidence="3" id="KW-0472">Membrane</keyword>
<organism evidence="4 5">
    <name type="scientific">Cyclospora cayetanensis</name>
    <dbReference type="NCBI Taxonomy" id="88456"/>
    <lineage>
        <taxon>Eukaryota</taxon>
        <taxon>Sar</taxon>
        <taxon>Alveolata</taxon>
        <taxon>Apicomplexa</taxon>
        <taxon>Conoidasida</taxon>
        <taxon>Coccidia</taxon>
        <taxon>Eucoccidiorida</taxon>
        <taxon>Eimeriorina</taxon>
        <taxon>Eimeriidae</taxon>
        <taxon>Cyclospora</taxon>
    </lineage>
</organism>
<evidence type="ECO:0000256" key="2">
    <source>
        <dbReference type="SAM" id="MobiDB-lite"/>
    </source>
</evidence>
<dbReference type="EMBL" id="JROU02001755">
    <property type="protein sequence ID" value="OEH75340.1"/>
    <property type="molecule type" value="Genomic_DNA"/>
</dbReference>
<dbReference type="VEuPathDB" id="ToxoDB:LOC34621259"/>
<dbReference type="AlphaFoldDB" id="A0A1D3CVV2"/>
<keyword evidence="3" id="KW-0812">Transmembrane</keyword>
<keyword evidence="5" id="KW-1185">Reference proteome</keyword>
<dbReference type="Proteomes" id="UP000095192">
    <property type="component" value="Unassembled WGS sequence"/>
</dbReference>
<evidence type="ECO:0000256" key="1">
    <source>
        <dbReference type="SAM" id="Coils"/>
    </source>
</evidence>
<reference evidence="4 5" key="1">
    <citation type="journal article" date="2016" name="BMC Genomics">
        <title>Comparative genomics reveals Cyclospora cayetanensis possesses coccidia-like metabolism and invasion components but unique surface antigens.</title>
        <authorList>
            <person name="Liu S."/>
            <person name="Wang L."/>
            <person name="Zheng H."/>
            <person name="Xu Z."/>
            <person name="Roellig D.M."/>
            <person name="Li N."/>
            <person name="Frace M.A."/>
            <person name="Tang K."/>
            <person name="Arrowood M.J."/>
            <person name="Moss D.M."/>
            <person name="Zhang L."/>
            <person name="Feng Y."/>
            <person name="Xiao L."/>
        </authorList>
    </citation>
    <scope>NUCLEOTIDE SEQUENCE [LARGE SCALE GENOMIC DNA]</scope>
    <source>
        <strain evidence="4 5">CHN_HEN01</strain>
    </source>
</reference>
<proteinExistence type="predicted"/>
<feature type="coiled-coil region" evidence="1">
    <location>
        <begin position="559"/>
        <end position="586"/>
    </location>
</feature>
<name>A0A1D3CVV2_9EIME</name>